<dbReference type="KEGG" id="dti:Desti_0822"/>
<reference evidence="2" key="1">
    <citation type="submission" date="2012-06" db="EMBL/GenBank/DDBJ databases">
        <title>Complete sequence of chromosome of Desulfomonile tiedjei DSM 6799.</title>
        <authorList>
            <person name="Lucas S."/>
            <person name="Copeland A."/>
            <person name="Lapidus A."/>
            <person name="Glavina del Rio T."/>
            <person name="Dalin E."/>
            <person name="Tice H."/>
            <person name="Bruce D."/>
            <person name="Goodwin L."/>
            <person name="Pitluck S."/>
            <person name="Peters L."/>
            <person name="Ovchinnikova G."/>
            <person name="Zeytun A."/>
            <person name="Lu M."/>
            <person name="Kyrpides N."/>
            <person name="Mavromatis K."/>
            <person name="Ivanova N."/>
            <person name="Brettin T."/>
            <person name="Detter J.C."/>
            <person name="Han C."/>
            <person name="Larimer F."/>
            <person name="Land M."/>
            <person name="Hauser L."/>
            <person name="Markowitz V."/>
            <person name="Cheng J.-F."/>
            <person name="Hugenholtz P."/>
            <person name="Woyke T."/>
            <person name="Wu D."/>
            <person name="Spring S."/>
            <person name="Schroeder M."/>
            <person name="Brambilla E."/>
            <person name="Klenk H.-P."/>
            <person name="Eisen J.A."/>
        </authorList>
    </citation>
    <scope>NUCLEOTIDE SEQUENCE [LARGE SCALE GENOMIC DNA]</scope>
    <source>
        <strain evidence="2">ATCC 49306 / DSM 6799 / DCB-1</strain>
    </source>
</reference>
<dbReference type="RefSeq" id="WP_014808702.1">
    <property type="nucleotide sequence ID" value="NC_018025.1"/>
</dbReference>
<evidence type="ECO:0000313" key="1">
    <source>
        <dbReference type="EMBL" id="AFM23546.1"/>
    </source>
</evidence>
<accession>I4C1V5</accession>
<name>I4C1V5_DESTA</name>
<dbReference type="HOGENOM" id="CLU_033215_4_1_7"/>
<dbReference type="InterPro" id="IPR011852">
    <property type="entry name" value="TRAP_TAXI"/>
</dbReference>
<dbReference type="Gene3D" id="3.40.190.10">
    <property type="entry name" value="Periplasmic binding protein-like II"/>
    <property type="match status" value="2"/>
</dbReference>
<keyword evidence="2" id="KW-1185">Reference proteome</keyword>
<dbReference type="AlphaFoldDB" id="I4C1V5"/>
<dbReference type="eggNOG" id="COG2358">
    <property type="taxonomic scope" value="Bacteria"/>
</dbReference>
<sequence length="337" mass="35617">MEHGSQVKGGCKTGRRDFLTLMTGLGCGMIVGHPAGLWAQTTRRISIATGGMGGVYFPMGGAIAAVISKHLPNVEATAEVTAASVDNCKLVEAKQSDLGIVMGDVAYDAFAGTGKFKKKLSLRNIAVLYPGLLHVVTLEGKGIKNIADMKGKTISSGAPGSGTEIMALRILEVNGINPEKDVRRDRLGASESAGALKDGKIDAYFWTGGVPTASVLDLACSPGVKMCVIQHGDCIEKVTSKYGPVYYSATIPKGIYSGVTEDVPVAAVGNILVVRQDMDEKLVYDILTTMFDRKDELAAVHKEAEGFSVKNAATGSPIPYHKGAQKYYKEKGIEVMA</sequence>
<dbReference type="Proteomes" id="UP000006055">
    <property type="component" value="Chromosome"/>
</dbReference>
<dbReference type="EMBL" id="CP003360">
    <property type="protein sequence ID" value="AFM23546.1"/>
    <property type="molecule type" value="Genomic_DNA"/>
</dbReference>
<dbReference type="NCBIfam" id="TIGR02122">
    <property type="entry name" value="TRAP_TAXI"/>
    <property type="match status" value="1"/>
</dbReference>
<keyword evidence="1" id="KW-0675">Receptor</keyword>
<gene>
    <name evidence="1" type="ordered locus">Desti_0822</name>
</gene>
<dbReference type="Pfam" id="PF16868">
    <property type="entry name" value="NMT1_3"/>
    <property type="match status" value="1"/>
</dbReference>
<evidence type="ECO:0000313" key="2">
    <source>
        <dbReference type="Proteomes" id="UP000006055"/>
    </source>
</evidence>
<proteinExistence type="predicted"/>
<protein>
    <submittedName>
        <fullName evidence="1">TRAP transporter solute receptor, TAXI family</fullName>
    </submittedName>
</protein>
<dbReference type="CDD" id="cd13569">
    <property type="entry name" value="PBP2_TAXI_TRAP_like_1"/>
    <property type="match status" value="1"/>
</dbReference>
<dbReference type="PANTHER" id="PTHR42941:SF1">
    <property type="entry name" value="SLL1037 PROTEIN"/>
    <property type="match status" value="1"/>
</dbReference>
<dbReference type="PANTHER" id="PTHR42941">
    <property type="entry name" value="SLL1037 PROTEIN"/>
    <property type="match status" value="1"/>
</dbReference>
<organism evidence="1 2">
    <name type="scientific">Desulfomonile tiedjei (strain ATCC 49306 / DSM 6799 / DCB-1)</name>
    <dbReference type="NCBI Taxonomy" id="706587"/>
    <lineage>
        <taxon>Bacteria</taxon>
        <taxon>Pseudomonadati</taxon>
        <taxon>Thermodesulfobacteriota</taxon>
        <taxon>Desulfomonilia</taxon>
        <taxon>Desulfomonilales</taxon>
        <taxon>Desulfomonilaceae</taxon>
        <taxon>Desulfomonile</taxon>
    </lineage>
</organism>
<dbReference type="SUPFAM" id="SSF53850">
    <property type="entry name" value="Periplasmic binding protein-like II"/>
    <property type="match status" value="1"/>
</dbReference>
<dbReference type="STRING" id="706587.Desti_0822"/>